<gene>
    <name evidence="36" type="ORF">I79_003959</name>
</gene>
<evidence type="ECO:0000256" key="19">
    <source>
        <dbReference type="ARBA" id="ARBA00023054"/>
    </source>
</evidence>
<dbReference type="FunFam" id="3.30.40.10:FF:000438">
    <property type="entry name" value="Bloodthirsty-related gene family, member 25"/>
    <property type="match status" value="1"/>
</dbReference>
<dbReference type="InterPro" id="IPR003877">
    <property type="entry name" value="SPRY_dom"/>
</dbReference>
<evidence type="ECO:0000259" key="35">
    <source>
        <dbReference type="PROSITE" id="PS50188"/>
    </source>
</evidence>
<keyword evidence="13 32" id="KW-0863">Zinc-finger</keyword>
<keyword evidence="15" id="KW-0862">Zinc</keyword>
<dbReference type="STRING" id="10029.G3H1D2"/>
<dbReference type="InterPro" id="IPR003879">
    <property type="entry name" value="Butyrophylin_SPRY"/>
</dbReference>
<evidence type="ECO:0000256" key="32">
    <source>
        <dbReference type="PROSITE-ProRule" id="PRU00175"/>
    </source>
</evidence>
<evidence type="ECO:0000256" key="13">
    <source>
        <dbReference type="ARBA" id="ARBA00022771"/>
    </source>
</evidence>
<comment type="subcellular location">
    <subcellularLocation>
        <location evidence="3">Cytoplasm</location>
        <location evidence="3">Stress granule</location>
    </subcellularLocation>
    <subcellularLocation>
        <location evidence="2">Nucleus</location>
    </subcellularLocation>
</comment>
<keyword evidence="12" id="KW-0479">Metal-binding</keyword>
<dbReference type="SMART" id="SM00449">
    <property type="entry name" value="SPRY"/>
    <property type="match status" value="1"/>
</dbReference>
<keyword evidence="17" id="KW-0391">Immunity</keyword>
<evidence type="ECO:0000256" key="18">
    <source>
        <dbReference type="ARBA" id="ARBA00022990"/>
    </source>
</evidence>
<evidence type="ECO:0000256" key="33">
    <source>
        <dbReference type="SAM" id="MobiDB-lite"/>
    </source>
</evidence>
<dbReference type="CDD" id="cd16597">
    <property type="entry name" value="RING-HC_TRIM25_C-IV"/>
    <property type="match status" value="1"/>
</dbReference>
<dbReference type="InterPro" id="IPR001841">
    <property type="entry name" value="Znf_RING"/>
</dbReference>
<keyword evidence="6" id="KW-0963">Cytoplasm</keyword>
<evidence type="ECO:0000259" key="34">
    <source>
        <dbReference type="PROSITE" id="PS50089"/>
    </source>
</evidence>
<accession>G3H1D2</accession>
<dbReference type="SMART" id="SM00589">
    <property type="entry name" value="PRY"/>
    <property type="match status" value="1"/>
</dbReference>
<evidence type="ECO:0000313" key="36">
    <source>
        <dbReference type="EMBL" id="EGV99576.1"/>
    </source>
</evidence>
<evidence type="ECO:0000256" key="17">
    <source>
        <dbReference type="ARBA" id="ARBA00022859"/>
    </source>
</evidence>
<evidence type="ECO:0000256" key="3">
    <source>
        <dbReference type="ARBA" id="ARBA00004210"/>
    </source>
</evidence>
<keyword evidence="21" id="KW-0539">Nucleus</keyword>
<keyword evidence="16" id="KW-0832">Ubl conjugation</keyword>
<dbReference type="InterPro" id="IPR043136">
    <property type="entry name" value="B30.2/SPRY_sf"/>
</dbReference>
<evidence type="ECO:0000256" key="15">
    <source>
        <dbReference type="ARBA" id="ARBA00022833"/>
    </source>
</evidence>
<evidence type="ECO:0000256" key="22">
    <source>
        <dbReference type="ARBA" id="ARBA00051375"/>
    </source>
</evidence>
<evidence type="ECO:0000256" key="8">
    <source>
        <dbReference type="ARBA" id="ARBA00022553"/>
    </source>
</evidence>
<dbReference type="CDD" id="cd19842">
    <property type="entry name" value="Bbox1_TRIM25-like_C-IV"/>
    <property type="match status" value="1"/>
</dbReference>
<dbReference type="Pfam" id="PF00622">
    <property type="entry name" value="SPRY"/>
    <property type="match status" value="1"/>
</dbReference>
<evidence type="ECO:0000256" key="24">
    <source>
        <dbReference type="ARBA" id="ARBA00066924"/>
    </source>
</evidence>
<comment type="subunit">
    <text evidence="23">Forms homodimers. Interacts (via SPRY domain) with RIGI (via CARD domain). Interacts with ZFHX3. Interacts with NLRP12; this interaction reduces the E3 ubiquitin ligase TRIM25-mediated 'Lys-63'-linked RIGI activation. Interacts with the KHDC3L/FILIA-OOEP/FLOPED scaffold complex and BLM at DNA replication forks. Interacts with RTN3; this interaction prevents RIGI ubiquitination. Interacts with YWHAE.</text>
</comment>
<evidence type="ECO:0000256" key="2">
    <source>
        <dbReference type="ARBA" id="ARBA00004123"/>
    </source>
</evidence>
<organism evidence="36 37">
    <name type="scientific">Cricetulus griseus</name>
    <name type="common">Chinese hamster</name>
    <name type="synonym">Cricetulus barabensis griseus</name>
    <dbReference type="NCBI Taxonomy" id="10029"/>
    <lineage>
        <taxon>Eukaryota</taxon>
        <taxon>Metazoa</taxon>
        <taxon>Chordata</taxon>
        <taxon>Craniata</taxon>
        <taxon>Vertebrata</taxon>
        <taxon>Euteleostomi</taxon>
        <taxon>Mammalia</taxon>
        <taxon>Eutheria</taxon>
        <taxon>Euarchontoglires</taxon>
        <taxon>Glires</taxon>
        <taxon>Rodentia</taxon>
        <taxon>Myomorpha</taxon>
        <taxon>Muroidea</taxon>
        <taxon>Cricetidae</taxon>
        <taxon>Cricetinae</taxon>
        <taxon>Cricetulus</taxon>
    </lineage>
</organism>
<keyword evidence="20" id="KW-0051">Antiviral defense</keyword>
<keyword evidence="9" id="KW-0399">Innate immunity</keyword>
<proteinExistence type="predicted"/>
<dbReference type="InterPro" id="IPR051051">
    <property type="entry name" value="E3_ubiq-ligase_TRIM/RNF"/>
</dbReference>
<dbReference type="InterPro" id="IPR031722">
    <property type="entry name" value="Coilin_N"/>
</dbReference>
<dbReference type="GO" id="GO:0010494">
    <property type="term" value="C:cytoplasmic stress granule"/>
    <property type="evidence" value="ECO:0007669"/>
    <property type="project" value="UniProtKB-SubCell"/>
</dbReference>
<dbReference type="GO" id="GO:0051607">
    <property type="term" value="P:defense response to virus"/>
    <property type="evidence" value="ECO:0007669"/>
    <property type="project" value="UniProtKB-KW"/>
</dbReference>
<evidence type="ECO:0000256" key="11">
    <source>
        <dbReference type="ARBA" id="ARBA00022679"/>
    </source>
</evidence>
<dbReference type="GO" id="GO:0016874">
    <property type="term" value="F:ligase activity"/>
    <property type="evidence" value="ECO:0007669"/>
    <property type="project" value="UniProtKB-KW"/>
</dbReference>
<dbReference type="PROSITE" id="PS50188">
    <property type="entry name" value="B302_SPRY"/>
    <property type="match status" value="1"/>
</dbReference>
<keyword evidence="8" id="KW-0597">Phosphoprotein</keyword>
<evidence type="ECO:0000256" key="29">
    <source>
        <dbReference type="ARBA" id="ARBA00078091"/>
    </source>
</evidence>
<dbReference type="InterPro" id="IPR027370">
    <property type="entry name" value="Znf-RING_euk"/>
</dbReference>
<reference evidence="37" key="1">
    <citation type="journal article" date="2011" name="Nat. Biotechnol.">
        <title>The genomic sequence of the Chinese hamster ovary (CHO)-K1 cell line.</title>
        <authorList>
            <person name="Xu X."/>
            <person name="Nagarajan H."/>
            <person name="Lewis N.E."/>
            <person name="Pan S."/>
            <person name="Cai Z."/>
            <person name="Liu X."/>
            <person name="Chen W."/>
            <person name="Xie M."/>
            <person name="Wang W."/>
            <person name="Hammond S."/>
            <person name="Andersen M.R."/>
            <person name="Neff N."/>
            <person name="Passarelli B."/>
            <person name="Koh W."/>
            <person name="Fan H.C."/>
            <person name="Wang J."/>
            <person name="Gui Y."/>
            <person name="Lee K.H."/>
            <person name="Betenbaugh M.J."/>
            <person name="Quake S.R."/>
            <person name="Famili I."/>
            <person name="Palsson B.O."/>
            <person name="Wang J."/>
        </authorList>
    </citation>
    <scope>NUCLEOTIDE SEQUENCE [LARGE SCALE GENOMIC DNA]</scope>
    <source>
        <strain evidence="37">CHO K1 cell line</strain>
    </source>
</reference>
<dbReference type="InterPro" id="IPR001870">
    <property type="entry name" value="B30.2/SPRY"/>
</dbReference>
<dbReference type="Gene3D" id="3.30.40.10">
    <property type="entry name" value="Zinc/RING finger domain, C3HC4 (zinc finger)"/>
    <property type="match status" value="1"/>
</dbReference>
<dbReference type="PROSITE" id="PS50089">
    <property type="entry name" value="ZF_RING_2"/>
    <property type="match status" value="1"/>
</dbReference>
<evidence type="ECO:0000256" key="25">
    <source>
        <dbReference type="ARBA" id="ARBA00074591"/>
    </source>
</evidence>
<dbReference type="EMBL" id="JH000104">
    <property type="protein sequence ID" value="EGV99576.1"/>
    <property type="molecule type" value="Genomic_DNA"/>
</dbReference>
<evidence type="ECO:0000256" key="1">
    <source>
        <dbReference type="ARBA" id="ARBA00000900"/>
    </source>
</evidence>
<dbReference type="PRINTS" id="PR01407">
    <property type="entry name" value="BUTYPHLNCDUF"/>
</dbReference>
<dbReference type="GO" id="GO:0005634">
    <property type="term" value="C:nucleus"/>
    <property type="evidence" value="ECO:0007669"/>
    <property type="project" value="UniProtKB-SubCell"/>
</dbReference>
<evidence type="ECO:0000256" key="27">
    <source>
        <dbReference type="ARBA" id="ARBA00075982"/>
    </source>
</evidence>
<name>G3H1D2_CRIGR</name>
<dbReference type="PANTHER" id="PTHR25465:SF77">
    <property type="entry name" value="E3 UBIQUITIN_ISG15 LIGASE TRIM25"/>
    <property type="match status" value="1"/>
</dbReference>
<evidence type="ECO:0000256" key="28">
    <source>
        <dbReference type="ARBA" id="ARBA00076803"/>
    </source>
</evidence>
<dbReference type="eggNOG" id="ENOG502QVWV">
    <property type="taxonomic scope" value="Eukaryota"/>
</dbReference>
<keyword evidence="10" id="KW-0436">Ligase</keyword>
<feature type="domain" description="B30.2/SPRY" evidence="35">
    <location>
        <begin position="883"/>
        <end position="1075"/>
    </location>
</feature>
<dbReference type="GO" id="GO:0008270">
    <property type="term" value="F:zinc ion binding"/>
    <property type="evidence" value="ECO:0007669"/>
    <property type="project" value="UniProtKB-KW"/>
</dbReference>
<dbReference type="InterPro" id="IPR013083">
    <property type="entry name" value="Znf_RING/FYVE/PHD"/>
</dbReference>
<evidence type="ECO:0000256" key="10">
    <source>
        <dbReference type="ARBA" id="ARBA00022598"/>
    </source>
</evidence>
<dbReference type="SMART" id="SM00184">
    <property type="entry name" value="RING"/>
    <property type="match status" value="1"/>
</dbReference>
<dbReference type="Pfam" id="PF13765">
    <property type="entry name" value="PRY"/>
    <property type="match status" value="1"/>
</dbReference>
<evidence type="ECO:0000313" key="37">
    <source>
        <dbReference type="Proteomes" id="UP000001075"/>
    </source>
</evidence>
<dbReference type="Pfam" id="PF13445">
    <property type="entry name" value="zf-RING_UBOX"/>
    <property type="match status" value="1"/>
</dbReference>
<protein>
    <recommendedName>
        <fullName evidence="25">E3 ubiquitin/ISG15 ligase TRIM25</fullName>
        <ecNumber evidence="5">2.3.2.27</ecNumber>
        <ecNumber evidence="24">6.3.2.n3</ecNumber>
    </recommendedName>
    <alternativeName>
        <fullName evidence="31">Estrogen-responsive finger protein</fullName>
    </alternativeName>
    <alternativeName>
        <fullName evidence="30">RING-type E3 ubiquitin transferase</fullName>
    </alternativeName>
    <alternativeName>
        <fullName evidence="27">RING-type E3 ubiquitin transferase TRIM25</fullName>
    </alternativeName>
    <alternativeName>
        <fullName evidence="28">Tripartite motif-containing protein 25</fullName>
    </alternativeName>
    <alternativeName>
        <fullName evidence="29">Ubiquitin/ISG15-conjugating enzyme TRIM25</fullName>
    </alternativeName>
    <alternativeName>
        <fullName evidence="26">Zinc finger protein 147</fullName>
    </alternativeName>
</protein>
<evidence type="ECO:0000256" key="4">
    <source>
        <dbReference type="ARBA" id="ARBA00004906"/>
    </source>
</evidence>
<dbReference type="EC" id="6.3.2.n3" evidence="24"/>
<dbReference type="Pfam" id="PF15862">
    <property type="entry name" value="Coilin_N"/>
    <property type="match status" value="1"/>
</dbReference>
<feature type="region of interest" description="Disordered" evidence="33">
    <location>
        <begin position="152"/>
        <end position="253"/>
    </location>
</feature>
<evidence type="ECO:0000256" key="26">
    <source>
        <dbReference type="ARBA" id="ARBA00075463"/>
    </source>
</evidence>
<dbReference type="PaxDb" id="10029-XP_007632392.1"/>
<keyword evidence="14" id="KW-0833">Ubl conjugation pathway</keyword>
<evidence type="ECO:0000256" key="7">
    <source>
        <dbReference type="ARBA" id="ARBA00022499"/>
    </source>
</evidence>
<evidence type="ECO:0000256" key="20">
    <source>
        <dbReference type="ARBA" id="ARBA00023118"/>
    </source>
</evidence>
<dbReference type="InParanoid" id="G3H1D2"/>
<feature type="domain" description="RING-type" evidence="34">
    <location>
        <begin position="560"/>
        <end position="601"/>
    </location>
</feature>
<evidence type="ECO:0000256" key="6">
    <source>
        <dbReference type="ARBA" id="ARBA00022490"/>
    </source>
</evidence>
<dbReference type="InterPro" id="IPR006574">
    <property type="entry name" value="PRY"/>
</dbReference>
<dbReference type="PROSITE" id="PS00518">
    <property type="entry name" value="ZF_RING_1"/>
    <property type="match status" value="1"/>
</dbReference>
<dbReference type="Gene3D" id="2.60.120.920">
    <property type="match status" value="1"/>
</dbReference>
<feature type="region of interest" description="Disordered" evidence="33">
    <location>
        <begin position="364"/>
        <end position="389"/>
    </location>
</feature>
<dbReference type="SUPFAM" id="SSF49899">
    <property type="entry name" value="Concanavalin A-like lectins/glucanases"/>
    <property type="match status" value="1"/>
</dbReference>
<dbReference type="GO" id="GO:0061630">
    <property type="term" value="F:ubiquitin protein ligase activity"/>
    <property type="evidence" value="ECO:0007669"/>
    <property type="project" value="UniProtKB-EC"/>
</dbReference>
<dbReference type="AlphaFoldDB" id="G3H1D2"/>
<dbReference type="CDD" id="cd19776">
    <property type="entry name" value="Bbox2_TRIM25_C-IV"/>
    <property type="match status" value="1"/>
</dbReference>
<dbReference type="GO" id="GO:0045087">
    <property type="term" value="P:innate immune response"/>
    <property type="evidence" value="ECO:0007669"/>
    <property type="project" value="UniProtKB-KW"/>
</dbReference>
<evidence type="ECO:0000256" key="9">
    <source>
        <dbReference type="ARBA" id="ARBA00022588"/>
    </source>
</evidence>
<keyword evidence="7" id="KW-1017">Isopeptide bond</keyword>
<dbReference type="SUPFAM" id="SSF57845">
    <property type="entry name" value="B-box zinc-binding domain"/>
    <property type="match status" value="1"/>
</dbReference>
<keyword evidence="18" id="KW-0007">Acetylation</keyword>
<dbReference type="FunFam" id="4.10.830.40:FF:000007">
    <property type="entry name" value="E3 ubiquitin/ISG15 ligase TRIM25"/>
    <property type="match status" value="1"/>
</dbReference>
<dbReference type="InterPro" id="IPR013320">
    <property type="entry name" value="ConA-like_dom_sf"/>
</dbReference>
<evidence type="ECO:0000256" key="16">
    <source>
        <dbReference type="ARBA" id="ARBA00022843"/>
    </source>
</evidence>
<evidence type="ECO:0000256" key="12">
    <source>
        <dbReference type="ARBA" id="ARBA00022723"/>
    </source>
</evidence>
<evidence type="ECO:0000256" key="23">
    <source>
        <dbReference type="ARBA" id="ARBA00062969"/>
    </source>
</evidence>
<dbReference type="SUPFAM" id="SSF57850">
    <property type="entry name" value="RING/U-box"/>
    <property type="match status" value="1"/>
</dbReference>
<sequence length="1075" mass="118973">MAASETVRLRLQFDYPPPATPHCTVFWLLVDLNRCRVVTDLISLIRQRFGFSSGALLGLYLEGGLLPPAESARLVRDNDCLRVKLEDGELPENFIVSNGGDSNFLLRKAKKRAFKLVDNEEMELGYKCSKKHWRKLEDSSYKEKALDLETKPVPDEVGVGRTKSKKKSKVTDSPAEEEEEARKKSPKKKEKCEHKKQTKAPKSPKTQMPKEWSPQNCLPKGSPRSSLTKALRKSSAGPKGGSGYLSESDSCPESVSDSLCNITVSGITFSEKLSAELLNDGPAAKTAAVNKQASKPAFPFSSGKGKGKAIRTSSSSSDSSSESEDQFLVSKNISEGASDFLKTAGLFAGQGCPGLTLQTSGVMGWKPSDSSRGRQALGPAPSVPVPTSLGRGWGRGEDFLLGKGLRGRGIRGRGRGRGPAISCILNRSSESQKQKQLNDILTNSSTVIQEGKILSHDPETQQVDIEVLSDLPALKEPGKFDLVYHNENGTEVVEYAVTQERRDPRDFLKAQGAAPPVQFRFLRRLQSTARWCLPLSLCVPSGAPRSAMAELFPLAEELSCSICLEPFKEPVTTPCGHNFCRSCLDETWEVQGPPYRCPQCRTVYQVRPQLHKNTVLCAVVEQFLQAEQARTPVDDWIPPARSATATEVACDHCLKEVAVKTCLVCMASFCQEHLRPHFDSPAFLDHPLQPPVRDLLRRKCPQHNRLRELFCPEHGECICHICLVEHKTCSPTLLSQASADLENKLRNKLTLTHSHINGATRAMEEVRAKQQGVQKAAKLQGMSTKQVYIPKVDPDHELIKGVYQSALNLKNELKQSFKQLQEKKAEEPLGPAGATGSFPSSSSFNKLPTFGAPGQSMDFKTTDPDAAPKANTLQPNSTALKAKMLENFLAKSRAELLEYYVKVVFDYNTAHNKVVLSDNYTTASVAEGLQHYRTHPQRFTYCSQVLGLQCYKKGIHYWEVELKKNNFCGVGICYGSMDRQGPESRLGRNANSWCVEWFNNKISAWHNNVEKTLPSTKATRVGVLLNCDHGFVIFFAVTEKVYLMYKFKVDFTEALYPAFWVFSAGTTLSICSSSK</sequence>
<comment type="catalytic activity">
    <reaction evidence="1">
        <text>S-ubiquitinyl-[E2 ubiquitin-conjugating enzyme]-L-cysteine + [acceptor protein]-L-lysine = [E2 ubiquitin-conjugating enzyme]-L-cysteine + N(6)-ubiquitinyl-[acceptor protein]-L-lysine.</text>
        <dbReference type="EC" id="2.3.2.27"/>
    </reaction>
</comment>
<comment type="pathway">
    <text evidence="4">Protein modification; protein ubiquitination.</text>
</comment>
<evidence type="ECO:0000256" key="31">
    <source>
        <dbReference type="ARBA" id="ARBA00082140"/>
    </source>
</evidence>
<evidence type="ECO:0000256" key="14">
    <source>
        <dbReference type="ARBA" id="ARBA00022786"/>
    </source>
</evidence>
<keyword evidence="11" id="KW-0808">Transferase</keyword>
<dbReference type="FunFam" id="2.60.120.920:FF:000045">
    <property type="entry name" value="E3 ubiquitin/ISG15 ligase TRIM25"/>
    <property type="match status" value="1"/>
</dbReference>
<comment type="catalytic activity">
    <reaction evidence="22">
        <text>ATP + [ISG15] + [protein]-lysine = AMP + diphosphate + [protein]-N-ISGyllysine.</text>
        <dbReference type="EC" id="6.3.2.n3"/>
    </reaction>
</comment>
<dbReference type="EC" id="2.3.2.27" evidence="5"/>
<feature type="region of interest" description="Disordered" evidence="33">
    <location>
        <begin position="295"/>
        <end position="324"/>
    </location>
</feature>
<keyword evidence="19" id="KW-0175">Coiled coil</keyword>
<evidence type="ECO:0000256" key="5">
    <source>
        <dbReference type="ARBA" id="ARBA00012483"/>
    </source>
</evidence>
<dbReference type="Proteomes" id="UP000001075">
    <property type="component" value="Unassembled WGS sequence"/>
</dbReference>
<dbReference type="Gene3D" id="3.30.160.60">
    <property type="entry name" value="Classic Zinc Finger"/>
    <property type="match status" value="1"/>
</dbReference>
<evidence type="ECO:0000256" key="21">
    <source>
        <dbReference type="ARBA" id="ARBA00023242"/>
    </source>
</evidence>
<dbReference type="InterPro" id="IPR042753">
    <property type="entry name" value="TRIM25_SPRY_PRY"/>
</dbReference>
<dbReference type="InterPro" id="IPR017907">
    <property type="entry name" value="Znf_RING_CS"/>
</dbReference>
<evidence type="ECO:0000256" key="30">
    <source>
        <dbReference type="ARBA" id="ARBA00081443"/>
    </source>
</evidence>
<dbReference type="CDD" id="cd13736">
    <property type="entry name" value="SPRY_PRY_TRIM25"/>
    <property type="match status" value="1"/>
</dbReference>
<dbReference type="PANTHER" id="PTHR25465">
    <property type="entry name" value="B-BOX DOMAIN CONTAINING"/>
    <property type="match status" value="1"/>
</dbReference>
<dbReference type="Gene3D" id="4.10.830.40">
    <property type="match status" value="1"/>
</dbReference>